<dbReference type="Proteomes" id="UP001165960">
    <property type="component" value="Unassembled WGS sequence"/>
</dbReference>
<name>A0ACC2UPL5_9FUNG</name>
<sequence length="181" mass="20249">MEMDIKETGLDIIEAPAENLLPPLDNSNGGDEPIDRSILFNPLDLLKKKKREWKPTNPQELRQTMFPLGVSLIDGNVKSCGNAGRIVKVFTYFAPLRHTLYANAIADGVTNFISGTIYAFYTQLKAFGSVWETPPSSLVGAMMGIWTQVVIYCCCGFFIVPIILFKLATVDMQQLQQEWIL</sequence>
<dbReference type="EMBL" id="QTSX02000091">
    <property type="protein sequence ID" value="KAJ9088773.1"/>
    <property type="molecule type" value="Genomic_DNA"/>
</dbReference>
<proteinExistence type="predicted"/>
<evidence type="ECO:0000313" key="2">
    <source>
        <dbReference type="Proteomes" id="UP001165960"/>
    </source>
</evidence>
<reference evidence="1" key="1">
    <citation type="submission" date="2022-04" db="EMBL/GenBank/DDBJ databases">
        <title>Genome of the entomopathogenic fungus Entomophthora muscae.</title>
        <authorList>
            <person name="Elya C."/>
            <person name="Lovett B.R."/>
            <person name="Lee E."/>
            <person name="Macias A.M."/>
            <person name="Hajek A.E."/>
            <person name="De Bivort B.L."/>
            <person name="Kasson M.T."/>
            <person name="De Fine Licht H.H."/>
            <person name="Stajich J.E."/>
        </authorList>
    </citation>
    <scope>NUCLEOTIDE SEQUENCE</scope>
    <source>
        <strain evidence="1">Berkeley</strain>
    </source>
</reference>
<accession>A0ACC2UPL5</accession>
<keyword evidence="2" id="KW-1185">Reference proteome</keyword>
<organism evidence="1 2">
    <name type="scientific">Entomophthora muscae</name>
    <dbReference type="NCBI Taxonomy" id="34485"/>
    <lineage>
        <taxon>Eukaryota</taxon>
        <taxon>Fungi</taxon>
        <taxon>Fungi incertae sedis</taxon>
        <taxon>Zoopagomycota</taxon>
        <taxon>Entomophthoromycotina</taxon>
        <taxon>Entomophthoromycetes</taxon>
        <taxon>Entomophthorales</taxon>
        <taxon>Entomophthoraceae</taxon>
        <taxon>Entomophthora</taxon>
    </lineage>
</organism>
<protein>
    <submittedName>
        <fullName evidence="1">Uncharacterized protein</fullName>
    </submittedName>
</protein>
<comment type="caution">
    <text evidence="1">The sequence shown here is derived from an EMBL/GenBank/DDBJ whole genome shotgun (WGS) entry which is preliminary data.</text>
</comment>
<evidence type="ECO:0000313" key="1">
    <source>
        <dbReference type="EMBL" id="KAJ9088773.1"/>
    </source>
</evidence>
<gene>
    <name evidence="1" type="ORF">DSO57_1019925</name>
</gene>